<gene>
    <name evidence="3" type="ORF">PACLA_8A013974</name>
</gene>
<dbReference type="GO" id="GO:0016491">
    <property type="term" value="F:oxidoreductase activity"/>
    <property type="evidence" value="ECO:0007669"/>
    <property type="project" value="UniProtKB-KW"/>
</dbReference>
<dbReference type="OrthoDB" id="191139at2759"/>
<dbReference type="EMBL" id="CACRXK020003796">
    <property type="protein sequence ID" value="CAB4000280.1"/>
    <property type="molecule type" value="Genomic_DNA"/>
</dbReference>
<evidence type="ECO:0000313" key="3">
    <source>
        <dbReference type="EMBL" id="CAB4000280.1"/>
    </source>
</evidence>
<sequence length="331" mass="37143">MADGKESVQNLFPNLSTLKWLVIIIILLILAKKFATTRRRRFKKKLSGRVVIITGSNSGIGFATAADFAKRNAKVILACRDKVKGQRAASRIQKISKNTNVVFKQLDLASLASVRQFCRTILTSESRLDILINNAGLMACPLERTEDGFEMQFGVNYLGHFLLSNLLVNLVKKSQGKIINVTSYMYKLGRINLDDLNSVQTYTPWKAYYQSKLAVVLITKELSRRLADSKVTVNAVHPGMVATNLYRHTIFKLPGLWYVLSPITWLMWKSVDDAASSIVHLAVSDSIEDVTGEYFSNYKVQQLESHALDEGVAKKLWDTSIDLVSLKNPQI</sequence>
<dbReference type="PANTHER" id="PTHR43157:SF31">
    <property type="entry name" value="PHOSPHATIDYLINOSITOL-GLYCAN BIOSYNTHESIS CLASS F PROTEIN"/>
    <property type="match status" value="1"/>
</dbReference>
<keyword evidence="4" id="KW-1185">Reference proteome</keyword>
<comment type="similarity">
    <text evidence="2">Belongs to the short-chain dehydrogenases/reductases (SDR) family.</text>
</comment>
<organism evidence="3 4">
    <name type="scientific">Paramuricea clavata</name>
    <name type="common">Red gorgonian</name>
    <name type="synonym">Violescent sea-whip</name>
    <dbReference type="NCBI Taxonomy" id="317549"/>
    <lineage>
        <taxon>Eukaryota</taxon>
        <taxon>Metazoa</taxon>
        <taxon>Cnidaria</taxon>
        <taxon>Anthozoa</taxon>
        <taxon>Octocorallia</taxon>
        <taxon>Malacalcyonacea</taxon>
        <taxon>Plexauridae</taxon>
        <taxon>Paramuricea</taxon>
    </lineage>
</organism>
<dbReference type="InterPro" id="IPR002347">
    <property type="entry name" value="SDR_fam"/>
</dbReference>
<accession>A0A6S7HBD6</accession>
<comment type="caution">
    <text evidence="3">The sequence shown here is derived from an EMBL/GenBank/DDBJ whole genome shotgun (WGS) entry which is preliminary data.</text>
</comment>
<proteinExistence type="inferred from homology"/>
<dbReference type="Pfam" id="PF00106">
    <property type="entry name" value="adh_short"/>
    <property type="match status" value="1"/>
</dbReference>
<protein>
    <submittedName>
        <fullName evidence="3">Uncharacterized protein</fullName>
    </submittedName>
</protein>
<dbReference type="PRINTS" id="PR00081">
    <property type="entry name" value="GDHRDH"/>
</dbReference>
<dbReference type="Proteomes" id="UP001152795">
    <property type="component" value="Unassembled WGS sequence"/>
</dbReference>
<evidence type="ECO:0000256" key="2">
    <source>
        <dbReference type="RuleBase" id="RU000363"/>
    </source>
</evidence>
<evidence type="ECO:0000313" key="4">
    <source>
        <dbReference type="Proteomes" id="UP001152795"/>
    </source>
</evidence>
<name>A0A6S7HBD6_PARCT</name>
<dbReference type="PANTHER" id="PTHR43157">
    <property type="entry name" value="PHOSPHATIDYLINOSITOL-GLYCAN BIOSYNTHESIS CLASS F PROTEIN-RELATED"/>
    <property type="match status" value="1"/>
</dbReference>
<keyword evidence="1" id="KW-0560">Oxidoreductase</keyword>
<dbReference type="Gene3D" id="3.40.50.720">
    <property type="entry name" value="NAD(P)-binding Rossmann-like Domain"/>
    <property type="match status" value="1"/>
</dbReference>
<dbReference type="AlphaFoldDB" id="A0A6S7HBD6"/>
<dbReference type="SUPFAM" id="SSF51735">
    <property type="entry name" value="NAD(P)-binding Rossmann-fold domains"/>
    <property type="match status" value="1"/>
</dbReference>
<dbReference type="InterPro" id="IPR036291">
    <property type="entry name" value="NAD(P)-bd_dom_sf"/>
</dbReference>
<reference evidence="3" key="1">
    <citation type="submission" date="2020-04" db="EMBL/GenBank/DDBJ databases">
        <authorList>
            <person name="Alioto T."/>
            <person name="Alioto T."/>
            <person name="Gomez Garrido J."/>
        </authorList>
    </citation>
    <scope>NUCLEOTIDE SEQUENCE</scope>
    <source>
        <strain evidence="3">A484AB</strain>
    </source>
</reference>
<evidence type="ECO:0000256" key="1">
    <source>
        <dbReference type="ARBA" id="ARBA00023002"/>
    </source>
</evidence>
<dbReference type="PRINTS" id="PR00080">
    <property type="entry name" value="SDRFAMILY"/>
</dbReference>